<dbReference type="SUPFAM" id="SSF52540">
    <property type="entry name" value="P-loop containing nucleoside triphosphate hydrolases"/>
    <property type="match status" value="2"/>
</dbReference>
<evidence type="ECO:0000256" key="14">
    <source>
        <dbReference type="ARBA" id="ARBA00038000"/>
    </source>
</evidence>
<dbReference type="PANTHER" id="PTHR43152:SF1">
    <property type="entry name" value="UVRA PROTEIN"/>
    <property type="match status" value="1"/>
</dbReference>
<dbReference type="KEGG" id="rfs:C1I64_05850"/>
<dbReference type="GO" id="GO:0006281">
    <property type="term" value="P:DNA repair"/>
    <property type="evidence" value="ECO:0007669"/>
    <property type="project" value="UniProtKB-KW"/>
</dbReference>
<comment type="subcellular location">
    <subcellularLocation>
        <location evidence="1">Cytoplasm</location>
    </subcellularLocation>
</comment>
<evidence type="ECO:0000256" key="15">
    <source>
        <dbReference type="ARBA" id="ARBA00039316"/>
    </source>
</evidence>
<dbReference type="PANTHER" id="PTHR43152">
    <property type="entry name" value="UVRABC SYSTEM PROTEIN A"/>
    <property type="match status" value="1"/>
</dbReference>
<dbReference type="GO" id="GO:0003677">
    <property type="term" value="F:DNA binding"/>
    <property type="evidence" value="ECO:0007669"/>
    <property type="project" value="UniProtKB-KW"/>
</dbReference>
<dbReference type="AlphaFoldDB" id="A0A3T0SZ88"/>
<evidence type="ECO:0000256" key="6">
    <source>
        <dbReference type="ARBA" id="ARBA00022763"/>
    </source>
</evidence>
<evidence type="ECO:0000256" key="13">
    <source>
        <dbReference type="ARBA" id="ARBA00023204"/>
    </source>
</evidence>
<dbReference type="InterPro" id="IPR041552">
    <property type="entry name" value="UvrA_DNA-bd"/>
</dbReference>
<protein>
    <recommendedName>
        <fullName evidence="15">UvrABC system protein A</fullName>
    </recommendedName>
    <alternativeName>
        <fullName evidence="16">Excinuclease ABC subunit A</fullName>
    </alternativeName>
</protein>
<dbReference type="InterPro" id="IPR003593">
    <property type="entry name" value="AAA+_ATPase"/>
</dbReference>
<dbReference type="GO" id="GO:0005524">
    <property type="term" value="F:ATP binding"/>
    <property type="evidence" value="ECO:0007669"/>
    <property type="project" value="UniProtKB-KW"/>
</dbReference>
<feature type="region of interest" description="Disordered" evidence="17">
    <location>
        <begin position="556"/>
        <end position="587"/>
    </location>
</feature>
<keyword evidence="6" id="KW-0227">DNA damage</keyword>
<evidence type="ECO:0000256" key="8">
    <source>
        <dbReference type="ARBA" id="ARBA00022771"/>
    </source>
</evidence>
<evidence type="ECO:0000313" key="20">
    <source>
        <dbReference type="Proteomes" id="UP000285317"/>
    </source>
</evidence>
<evidence type="ECO:0000256" key="1">
    <source>
        <dbReference type="ARBA" id="ARBA00004496"/>
    </source>
</evidence>
<dbReference type="Gene3D" id="3.40.50.300">
    <property type="entry name" value="P-loop containing nucleotide triphosphate hydrolases"/>
    <property type="match status" value="2"/>
</dbReference>
<reference evidence="19 20" key="1">
    <citation type="submission" date="2018-03" db="EMBL/GenBank/DDBJ databases">
        <title>Bacteriophage NCPPB3778 and a type I-E CRISPR drive the evolution of the US Biological Select Agent, Rathayibacter toxicus.</title>
        <authorList>
            <person name="Davis E.W.II."/>
            <person name="Tabima J.F."/>
            <person name="Weisberg A.J."/>
            <person name="Dantas Lopes L."/>
            <person name="Wiseman M.S."/>
            <person name="Wiseman M.S."/>
            <person name="Pupko T."/>
            <person name="Belcher M.S."/>
            <person name="Sechler A.J."/>
            <person name="Tancos M.A."/>
            <person name="Schroeder B.K."/>
            <person name="Murray T.D."/>
            <person name="Luster D.G."/>
            <person name="Schneider W.L."/>
            <person name="Rogers E."/>
            <person name="Andreote F.D."/>
            <person name="Grunwald N.J."/>
            <person name="Putnam M.L."/>
            <person name="Chang J.H."/>
        </authorList>
    </citation>
    <scope>NUCLEOTIDE SEQUENCE [LARGE SCALE GENOMIC DNA]</scope>
    <source>
        <strain evidence="19 20">DSM 15932</strain>
    </source>
</reference>
<dbReference type="PROSITE" id="PS50893">
    <property type="entry name" value="ABC_TRANSPORTER_2"/>
    <property type="match status" value="1"/>
</dbReference>
<dbReference type="Pfam" id="PF17755">
    <property type="entry name" value="UvrA_DNA-bind"/>
    <property type="match status" value="1"/>
</dbReference>
<evidence type="ECO:0000256" key="7">
    <source>
        <dbReference type="ARBA" id="ARBA00022769"/>
    </source>
</evidence>
<evidence type="ECO:0000256" key="12">
    <source>
        <dbReference type="ARBA" id="ARBA00023125"/>
    </source>
</evidence>
<organism evidence="19 20">
    <name type="scientific">Rathayibacter festucae DSM 15932</name>
    <dbReference type="NCBI Taxonomy" id="1328866"/>
    <lineage>
        <taxon>Bacteria</taxon>
        <taxon>Bacillati</taxon>
        <taxon>Actinomycetota</taxon>
        <taxon>Actinomycetes</taxon>
        <taxon>Micrococcales</taxon>
        <taxon>Microbacteriaceae</taxon>
        <taxon>Rathayibacter</taxon>
    </lineage>
</organism>
<dbReference type="RefSeq" id="WP_127886518.1">
    <property type="nucleotide sequence ID" value="NZ_CP028137.1"/>
</dbReference>
<keyword evidence="2" id="KW-0963">Cytoplasm</keyword>
<evidence type="ECO:0000256" key="2">
    <source>
        <dbReference type="ARBA" id="ARBA00022490"/>
    </source>
</evidence>
<keyword evidence="3" id="KW-0479">Metal-binding</keyword>
<keyword evidence="13" id="KW-0234">DNA repair</keyword>
<evidence type="ECO:0000259" key="18">
    <source>
        <dbReference type="PROSITE" id="PS50893"/>
    </source>
</evidence>
<keyword evidence="11" id="KW-0267">Excision nuclease</keyword>
<dbReference type="GO" id="GO:0008270">
    <property type="term" value="F:zinc ion binding"/>
    <property type="evidence" value="ECO:0007669"/>
    <property type="project" value="UniProtKB-KW"/>
</dbReference>
<feature type="domain" description="ABC transporter" evidence="18">
    <location>
        <begin position="496"/>
        <end position="846"/>
    </location>
</feature>
<keyword evidence="5" id="KW-0547">Nucleotide-binding</keyword>
<evidence type="ECO:0000256" key="10">
    <source>
        <dbReference type="ARBA" id="ARBA00022840"/>
    </source>
</evidence>
<dbReference type="GO" id="GO:0004518">
    <property type="term" value="F:nuclease activity"/>
    <property type="evidence" value="ECO:0007669"/>
    <property type="project" value="UniProtKB-KW"/>
</dbReference>
<keyword evidence="12" id="KW-0238">DNA-binding</keyword>
<dbReference type="InterPro" id="IPR003439">
    <property type="entry name" value="ABC_transporter-like_ATP-bd"/>
</dbReference>
<evidence type="ECO:0000256" key="17">
    <source>
        <dbReference type="SAM" id="MobiDB-lite"/>
    </source>
</evidence>
<keyword evidence="8" id="KW-0863">Zinc-finger</keyword>
<feature type="compositionally biased region" description="Acidic residues" evidence="17">
    <location>
        <begin position="561"/>
        <end position="573"/>
    </location>
</feature>
<name>A0A3T0SZ88_9MICO</name>
<dbReference type="GO" id="GO:0016887">
    <property type="term" value="F:ATP hydrolysis activity"/>
    <property type="evidence" value="ECO:0007669"/>
    <property type="project" value="InterPro"/>
</dbReference>
<evidence type="ECO:0000313" key="19">
    <source>
        <dbReference type="EMBL" id="AZZ51615.1"/>
    </source>
</evidence>
<evidence type="ECO:0000256" key="3">
    <source>
        <dbReference type="ARBA" id="ARBA00022723"/>
    </source>
</evidence>
<dbReference type="InterPro" id="IPR027417">
    <property type="entry name" value="P-loop_NTPase"/>
</dbReference>
<evidence type="ECO:0000256" key="16">
    <source>
        <dbReference type="ARBA" id="ARBA00042156"/>
    </source>
</evidence>
<gene>
    <name evidence="19" type="ORF">C1I64_05850</name>
</gene>
<evidence type="ECO:0000256" key="11">
    <source>
        <dbReference type="ARBA" id="ARBA00022881"/>
    </source>
</evidence>
<dbReference type="Gene3D" id="1.10.8.280">
    <property type="entry name" value="ABC transporter ATPase domain-like"/>
    <property type="match status" value="1"/>
</dbReference>
<dbReference type="SMART" id="SM00382">
    <property type="entry name" value="AAA"/>
    <property type="match status" value="1"/>
</dbReference>
<accession>A0A3T0SZ88</accession>
<dbReference type="InterPro" id="IPR017871">
    <property type="entry name" value="ABC_transporter-like_CS"/>
</dbReference>
<keyword evidence="7" id="KW-0228">DNA excision</keyword>
<comment type="similarity">
    <text evidence="14">Belongs to the ABC transporter superfamily. UvrA family.</text>
</comment>
<proteinExistence type="inferred from homology"/>
<evidence type="ECO:0000256" key="5">
    <source>
        <dbReference type="ARBA" id="ARBA00022741"/>
    </source>
</evidence>
<keyword evidence="4" id="KW-0677">Repeat</keyword>
<evidence type="ECO:0000256" key="9">
    <source>
        <dbReference type="ARBA" id="ARBA00022833"/>
    </source>
</evidence>
<keyword evidence="9" id="KW-0862">Zinc</keyword>
<evidence type="ECO:0000256" key="4">
    <source>
        <dbReference type="ARBA" id="ARBA00022737"/>
    </source>
</evidence>
<dbReference type="Proteomes" id="UP000285317">
    <property type="component" value="Chromosome"/>
</dbReference>
<keyword evidence="10" id="KW-0067">ATP-binding</keyword>
<dbReference type="EMBL" id="CP028137">
    <property type="protein sequence ID" value="AZZ51615.1"/>
    <property type="molecule type" value="Genomic_DNA"/>
</dbReference>
<sequence>MTARTPDDHRLDRVRVRGARENNLRDVDVDIPRDALVAFTGVSGSGKSSLAFGTLYAEAQRRYFESVAPYARRLIDQVGVPDVDAIDGLPPAVALPQRRSGGSARSTLGSATTLSSVVRMVFSRVGTYPEGAPMLLAEDFSANTVQGACPACHGIGRVYDVPEELMVPDDSLSIRDGALAAWPTAWHGKQLRDSLISLGYDIDVPWATLPAEEREWILYTQESPQVPVWTDRGPAEVRAAVAAGAEPRYMSTFLGVKRYVMDTFAGSKSARMRERAATFLVSVACPDCHGKRVKPEALAVSFEGFDITELSALPLEELAALLARVLEPNWVPLGGGPLAPETRLAAQRLVSDLLGRMAPIVDLGLGYLSLDRSTPTLSSGELQRMRLATQVLSRLFGVVFVLDEPSTGLHPADTEALLGILRALKNSGNTVFFVEHSLDVIREADWIVDIGPAAGSGGGTVVYSGELDGLREAGESITRRYLFPETAEPTPPLPARRTPDAQVRLVDVARNNLRGLDVSFPLGALTAVTGVSGSGKSTLVNRALPDLLRASLQADLAGEGPEPDESSSDDPLLDADTAVTTGSATGPAERLRRVVQVGQTPIGRTSRSNVATYTGLFDRVRALFAATPEAKRRRYGAGRFSFNMPSGRCPVCKGEGTMEVELLFLPTVQAPCTECGGTRYNAETLEVTWGGRSIAEVLALSVTEAREVFAEETEIGRHLDALLDVGLGYVALGQPAPELSGGEAQRVKLASELRRAQRGDTLYLLDEPTSGLHPADADRLLGHLQHLVDAGNTVIVVEHDMRIVADADWVIDLGPGAGDAGGAIVATGTPEQVARAEGSRTAPYLLAALERRS</sequence>
<dbReference type="PROSITE" id="PS00211">
    <property type="entry name" value="ABC_TRANSPORTER_1"/>
    <property type="match status" value="2"/>
</dbReference>
<dbReference type="GO" id="GO:0005737">
    <property type="term" value="C:cytoplasm"/>
    <property type="evidence" value="ECO:0007669"/>
    <property type="project" value="UniProtKB-SubCell"/>
</dbReference>
<dbReference type="Gene3D" id="1.20.1580.10">
    <property type="entry name" value="ABC transporter ATPase like domain"/>
    <property type="match status" value="2"/>
</dbReference>